<dbReference type="SMART" id="SM00365">
    <property type="entry name" value="LRR_SD22"/>
    <property type="match status" value="5"/>
</dbReference>
<evidence type="ECO:0000313" key="5">
    <source>
        <dbReference type="EnsemblFungi" id="MAPG_06302T0"/>
    </source>
</evidence>
<feature type="region of interest" description="Disordered" evidence="3">
    <location>
        <begin position="1"/>
        <end position="473"/>
    </location>
</feature>
<dbReference type="EMBL" id="ADBL01001520">
    <property type="status" value="NOT_ANNOTATED_CDS"/>
    <property type="molecule type" value="Genomic_DNA"/>
</dbReference>
<dbReference type="Gene3D" id="3.80.10.10">
    <property type="entry name" value="Ribonuclease Inhibitor"/>
    <property type="match status" value="4"/>
</dbReference>
<dbReference type="SMART" id="SM00364">
    <property type="entry name" value="LRR_BAC"/>
    <property type="match status" value="7"/>
</dbReference>
<sequence length="1201" mass="129455">MEERRQSKIPSALPRPTSRLPQPRSTAPSIRPSASREQLNTGGGELRLPKLRTAASRDRLGSSIPSGARKQAPGPAQQLAKLQTASHSRRISSVAPNAEPTAESPASATQQPDVLFKRRLTLTRRPSEIFSNSPITPAKERQDPWGAHVPTETREPEQTPGSRPSLSERTIETLSQLPSSPALSGKASAFFDSGSIPPSPSRPGSRASRGSHGSRPGSSYQKDAQSRSTSRGPSRPTSSSRQDHVSMLARPSSAFKTPLAPIRGTPTQGTSAGVRTLRASSSQPRLTAPGGDALKASVRKIPTSGSKMLPPSAQSRTPSPEKRSVLGENSKPAAKTLAARPLKQRQSVTGLFKKPSVPVSEKPAATGTPTARKSSLVSQKSSNTSSDDATQSSSSPTSTVLTAESSESASMTASRKSSAALREQIAKAKAARRQSAKQQQQLQQQREEDEDDEGGVAASTGPSSQPVKSPLIPTDTTFDFGLADPAFGIPDSRYGLVDIPFGQRRSETAKARVLEARFGTARTSGRLDLAALGLREIPREVLKIYDLASIGTQDGSWAESVDLTRFVAADNEIEMIDDVIFPDRDPHDFNDDEEGSGGVFYGLETLDLHGNMLISLPTGLRRLQCLTSLNLSSNRITNPSSELISEIPSLRDLKLGGNLFYGPLDASFSKLTNLEILDLHGNNISALPAGIVALKKLRILNLSENSFEALPFKILSQLPLTELLARKNKLSGLLIDDSVELLENLQSLDVSSNQLTHLVSPERTGVLAMPSLHQICVSMNRLQSLPDLSKCPSLLTLTADENSISAIPEGLISLTSLRHVDLSSNDVRVIPPEISRMDNLAMIRLSGNPLRDKKFCSISTEELKDILASRLAPAEEEEKELPEEPAFPMRGDNHKEMRTASPERTPARSSVFRPGDDFDDSRCSDEDFATPPTSVPHSPARSRSHTLSKESWVVKSGGVLDRSKTESSSLHPVLCSRAASEHRVREVQLHHNLFSIIPESLSFFAETLTSLSLAHNKLTGESYMGDAGSGMKLELLALRELNLCSNHITSLVPLTSNLVSPALQKLDVSANRISALPPGTQLRDAFPDLTVLLVSNNHLVDLEPESITGLRVVDASNNDISHLNPRIGLLGGTGSNGAAVGLEKLDVMGNRFRVPRYNVLERGTEATLRFLRGRIPVAEMAAWKENNKDSGVSHSSDDEMD</sequence>
<dbReference type="Pfam" id="PF13855">
    <property type="entry name" value="LRR_8"/>
    <property type="match status" value="1"/>
</dbReference>
<evidence type="ECO:0000256" key="3">
    <source>
        <dbReference type="SAM" id="MobiDB-lite"/>
    </source>
</evidence>
<dbReference type="eggNOG" id="KOG0472">
    <property type="taxonomic scope" value="Eukaryota"/>
</dbReference>
<dbReference type="STRING" id="644358.A0A0C4E1N7"/>
<dbReference type="SUPFAM" id="SSF52058">
    <property type="entry name" value="L domain-like"/>
    <property type="match status" value="2"/>
</dbReference>
<dbReference type="EMBL" id="GL876970">
    <property type="protein sequence ID" value="KLU87301.1"/>
    <property type="molecule type" value="Genomic_DNA"/>
</dbReference>
<dbReference type="PANTHER" id="PTHR46652">
    <property type="entry name" value="LEUCINE-RICH REPEAT AND IQ DOMAIN-CONTAINING PROTEIN 1-RELATED"/>
    <property type="match status" value="1"/>
</dbReference>
<reference evidence="5" key="4">
    <citation type="journal article" date="2015" name="G3 (Bethesda)">
        <title>Genome sequences of three phytopathogenic species of the Magnaporthaceae family of fungi.</title>
        <authorList>
            <person name="Okagaki L.H."/>
            <person name="Nunes C.C."/>
            <person name="Sailsbery J."/>
            <person name="Clay B."/>
            <person name="Brown D."/>
            <person name="John T."/>
            <person name="Oh Y."/>
            <person name="Young N."/>
            <person name="Fitzgerald M."/>
            <person name="Haas B.J."/>
            <person name="Zeng Q."/>
            <person name="Young S."/>
            <person name="Adiconis X."/>
            <person name="Fan L."/>
            <person name="Levin J.Z."/>
            <person name="Mitchell T.K."/>
            <person name="Okubara P.A."/>
            <person name="Farman M.L."/>
            <person name="Kohn L.M."/>
            <person name="Birren B."/>
            <person name="Ma L.-J."/>
            <person name="Dean R.A."/>
        </authorList>
    </citation>
    <scope>NUCLEOTIDE SEQUENCE</scope>
    <source>
        <strain evidence="5">ATCC 64411 / 73-15</strain>
    </source>
</reference>
<proteinExistence type="predicted"/>
<evidence type="ECO:0000313" key="4">
    <source>
        <dbReference type="EMBL" id="KLU87301.1"/>
    </source>
</evidence>
<dbReference type="InterPro" id="IPR003591">
    <property type="entry name" value="Leu-rich_rpt_typical-subtyp"/>
</dbReference>
<feature type="compositionally biased region" description="Acidic residues" evidence="3">
    <location>
        <begin position="874"/>
        <end position="883"/>
    </location>
</feature>
<dbReference type="Pfam" id="PF13516">
    <property type="entry name" value="LRR_6"/>
    <property type="match status" value="1"/>
</dbReference>
<feature type="compositionally biased region" description="Low complexity" evidence="3">
    <location>
        <begin position="226"/>
        <end position="240"/>
    </location>
</feature>
<evidence type="ECO:0000256" key="1">
    <source>
        <dbReference type="ARBA" id="ARBA00022614"/>
    </source>
</evidence>
<dbReference type="SMART" id="SM00369">
    <property type="entry name" value="LRR_TYP"/>
    <property type="match status" value="10"/>
</dbReference>
<feature type="compositionally biased region" description="Low complexity" evidence="3">
    <location>
        <begin position="202"/>
        <end position="219"/>
    </location>
</feature>
<protein>
    <submittedName>
        <fullName evidence="4">Leucine-rich repeat-containing protein 40</fullName>
    </submittedName>
</protein>
<name>A0A0C4E1N7_MAGP6</name>
<dbReference type="EnsemblFungi" id="MAPG_06302T0">
    <property type="protein sequence ID" value="MAPG_06302T0"/>
    <property type="gene ID" value="MAPG_06302"/>
</dbReference>
<dbReference type="OrthoDB" id="676979at2759"/>
<feature type="compositionally biased region" description="Polar residues" evidence="3">
    <location>
        <begin position="367"/>
        <end position="380"/>
    </location>
</feature>
<reference evidence="4" key="3">
    <citation type="submission" date="2011-03" db="EMBL/GenBank/DDBJ databases">
        <title>Annotation of Magnaporthe poae ATCC 64411.</title>
        <authorList>
            <person name="Ma L.-J."/>
            <person name="Dead R."/>
            <person name="Young S.K."/>
            <person name="Zeng Q."/>
            <person name="Gargeya S."/>
            <person name="Fitzgerald M."/>
            <person name="Haas B."/>
            <person name="Abouelleil A."/>
            <person name="Alvarado L."/>
            <person name="Arachchi H.M."/>
            <person name="Berlin A."/>
            <person name="Brown A."/>
            <person name="Chapman S.B."/>
            <person name="Chen Z."/>
            <person name="Dunbar C."/>
            <person name="Freedman E."/>
            <person name="Gearin G."/>
            <person name="Gellesch M."/>
            <person name="Goldberg J."/>
            <person name="Griggs A."/>
            <person name="Gujja S."/>
            <person name="Heiman D."/>
            <person name="Howarth C."/>
            <person name="Larson L."/>
            <person name="Lui A."/>
            <person name="MacDonald P.J.P."/>
            <person name="Mehta T."/>
            <person name="Montmayeur A."/>
            <person name="Murphy C."/>
            <person name="Neiman D."/>
            <person name="Pearson M."/>
            <person name="Priest M."/>
            <person name="Roberts A."/>
            <person name="Saif S."/>
            <person name="Shea T."/>
            <person name="Shenoy N."/>
            <person name="Sisk P."/>
            <person name="Stolte C."/>
            <person name="Sykes S."/>
            <person name="Yandava C."/>
            <person name="Wortman J."/>
            <person name="Nusbaum C."/>
            <person name="Birren B."/>
        </authorList>
    </citation>
    <scope>NUCLEOTIDE SEQUENCE</scope>
    <source>
        <strain evidence="4">ATCC 64411</strain>
    </source>
</reference>
<feature type="compositionally biased region" description="Polar residues" evidence="3">
    <location>
        <begin position="159"/>
        <end position="182"/>
    </location>
</feature>
<dbReference type="Proteomes" id="UP000011715">
    <property type="component" value="Unassembled WGS sequence"/>
</dbReference>
<dbReference type="InterPro" id="IPR032675">
    <property type="entry name" value="LRR_dom_sf"/>
</dbReference>
<dbReference type="VEuPathDB" id="FungiDB:MAPG_06302"/>
<evidence type="ECO:0000313" key="6">
    <source>
        <dbReference type="Proteomes" id="UP000011715"/>
    </source>
</evidence>
<feature type="region of interest" description="Disordered" evidence="3">
    <location>
        <begin position="871"/>
        <end position="948"/>
    </location>
</feature>
<reference evidence="4" key="1">
    <citation type="submission" date="2010-05" db="EMBL/GenBank/DDBJ databases">
        <title>The Genome Sequence of Magnaporthe poae strain ATCC 64411.</title>
        <authorList>
            <consortium name="The Broad Institute Genome Sequencing Platform"/>
            <consortium name="Broad Institute Genome Sequencing Center for Infectious Disease"/>
            <person name="Ma L.-J."/>
            <person name="Dead R."/>
            <person name="Young S."/>
            <person name="Zeng Q."/>
            <person name="Koehrsen M."/>
            <person name="Alvarado L."/>
            <person name="Berlin A."/>
            <person name="Chapman S.B."/>
            <person name="Chen Z."/>
            <person name="Freedman E."/>
            <person name="Gellesch M."/>
            <person name="Goldberg J."/>
            <person name="Griggs A."/>
            <person name="Gujja S."/>
            <person name="Heilman E.R."/>
            <person name="Heiman D."/>
            <person name="Hepburn T."/>
            <person name="Howarth C."/>
            <person name="Jen D."/>
            <person name="Larson L."/>
            <person name="Mehta T."/>
            <person name="Neiman D."/>
            <person name="Pearson M."/>
            <person name="Roberts A."/>
            <person name="Saif S."/>
            <person name="Shea T."/>
            <person name="Shenoy N."/>
            <person name="Sisk P."/>
            <person name="Stolte C."/>
            <person name="Sykes S."/>
            <person name="Walk T."/>
            <person name="White J."/>
            <person name="Yandava C."/>
            <person name="Haas B."/>
            <person name="Nusbaum C."/>
            <person name="Birren B."/>
        </authorList>
    </citation>
    <scope>NUCLEOTIDE SEQUENCE</scope>
    <source>
        <strain evidence="4">ATCC 64411</strain>
    </source>
</reference>
<accession>A0A0C4E1N7</accession>
<feature type="compositionally biased region" description="Polar residues" evidence="3">
    <location>
        <begin position="265"/>
        <end position="285"/>
    </location>
</feature>
<reference evidence="5" key="5">
    <citation type="submission" date="2015-06" db="UniProtKB">
        <authorList>
            <consortium name="EnsemblFungi"/>
        </authorList>
    </citation>
    <scope>IDENTIFICATION</scope>
    <source>
        <strain evidence="5">ATCC 64411</strain>
    </source>
</reference>
<evidence type="ECO:0000256" key="2">
    <source>
        <dbReference type="ARBA" id="ARBA00022737"/>
    </source>
</evidence>
<gene>
    <name evidence="4" type="ORF">MAPG_06302</name>
</gene>
<feature type="compositionally biased region" description="Basic and acidic residues" evidence="3">
    <location>
        <begin position="914"/>
        <end position="925"/>
    </location>
</feature>
<feature type="compositionally biased region" description="Low complexity" evidence="3">
    <location>
        <begin position="381"/>
        <end position="420"/>
    </location>
</feature>
<dbReference type="InterPro" id="IPR050836">
    <property type="entry name" value="SDS22/Internalin_LRR"/>
</dbReference>
<dbReference type="PANTHER" id="PTHR46652:SF7">
    <property type="entry name" value="LEUCINE-RICH REPEAT AND IQ DOMAIN-CONTAINING PROTEIN 1"/>
    <property type="match status" value="1"/>
</dbReference>
<dbReference type="PROSITE" id="PS51450">
    <property type="entry name" value="LRR"/>
    <property type="match status" value="5"/>
</dbReference>
<dbReference type="AlphaFoldDB" id="A0A0C4E1N7"/>
<keyword evidence="6" id="KW-1185">Reference proteome</keyword>
<dbReference type="OMA" id="SWQIKSG"/>
<feature type="compositionally biased region" description="Polar residues" evidence="3">
    <location>
        <begin position="19"/>
        <end position="28"/>
    </location>
</feature>
<keyword evidence="1" id="KW-0433">Leucine-rich repeat</keyword>
<organism evidence="5 6">
    <name type="scientific">Magnaporthiopsis poae (strain ATCC 64411 / 73-15)</name>
    <name type="common">Kentucky bluegrass fungus</name>
    <name type="synonym">Magnaporthe poae</name>
    <dbReference type="NCBI Taxonomy" id="644358"/>
    <lineage>
        <taxon>Eukaryota</taxon>
        <taxon>Fungi</taxon>
        <taxon>Dikarya</taxon>
        <taxon>Ascomycota</taxon>
        <taxon>Pezizomycotina</taxon>
        <taxon>Sordariomycetes</taxon>
        <taxon>Sordariomycetidae</taxon>
        <taxon>Magnaporthales</taxon>
        <taxon>Magnaporthaceae</taxon>
        <taxon>Magnaporthiopsis</taxon>
    </lineage>
</organism>
<keyword evidence="2" id="KW-0677">Repeat</keyword>
<dbReference type="InterPro" id="IPR001611">
    <property type="entry name" value="Leu-rich_rpt"/>
</dbReference>
<reference evidence="6" key="2">
    <citation type="submission" date="2010-05" db="EMBL/GenBank/DDBJ databases">
        <title>The genome sequence of Magnaporthe poae strain ATCC 64411.</title>
        <authorList>
            <person name="Ma L.-J."/>
            <person name="Dead R."/>
            <person name="Young S."/>
            <person name="Zeng Q."/>
            <person name="Koehrsen M."/>
            <person name="Alvarado L."/>
            <person name="Berlin A."/>
            <person name="Chapman S.B."/>
            <person name="Chen Z."/>
            <person name="Freedman E."/>
            <person name="Gellesch M."/>
            <person name="Goldberg J."/>
            <person name="Griggs A."/>
            <person name="Gujja S."/>
            <person name="Heilman E.R."/>
            <person name="Heiman D."/>
            <person name="Hepburn T."/>
            <person name="Howarth C."/>
            <person name="Jen D."/>
            <person name="Larson L."/>
            <person name="Mehta T."/>
            <person name="Neiman D."/>
            <person name="Pearson M."/>
            <person name="Roberts A."/>
            <person name="Saif S."/>
            <person name="Shea T."/>
            <person name="Shenoy N."/>
            <person name="Sisk P."/>
            <person name="Stolte C."/>
            <person name="Sykes S."/>
            <person name="Walk T."/>
            <person name="White J."/>
            <person name="Yandava C."/>
            <person name="Haas B."/>
            <person name="Nusbaum C."/>
            <person name="Birren B."/>
        </authorList>
    </citation>
    <scope>NUCLEOTIDE SEQUENCE [LARGE SCALE GENOMIC DNA]</scope>
    <source>
        <strain evidence="6">ATCC 64411 / 73-15</strain>
    </source>
</reference>